<proteinExistence type="predicted"/>
<evidence type="ECO:0000313" key="2">
    <source>
        <dbReference type="Proteomes" id="UP000241647"/>
    </source>
</evidence>
<comment type="caution">
    <text evidence="1">The sequence shown here is derived from an EMBL/GenBank/DDBJ whole genome shotgun (WGS) entry which is preliminary data.</text>
</comment>
<protein>
    <submittedName>
        <fullName evidence="1">Uncharacterized protein</fullName>
    </submittedName>
</protein>
<dbReference type="EMBL" id="PYHS01000006">
    <property type="protein sequence ID" value="PSR62802.1"/>
    <property type="molecule type" value="Genomic_DNA"/>
</dbReference>
<reference evidence="1 2" key="1">
    <citation type="submission" date="2018-02" db="EMBL/GenBank/DDBJ databases">
        <title>8 Nocardia nova and 1 Nocardia cyriacigeorgica strain used for evolution to TMP-SMX.</title>
        <authorList>
            <person name="Mehta H."/>
            <person name="Weng J."/>
            <person name="Shamoo Y."/>
        </authorList>
    </citation>
    <scope>NUCLEOTIDE SEQUENCE [LARGE SCALE GENOMIC DNA]</scope>
    <source>
        <strain evidence="1 2">ATCC 33727</strain>
    </source>
</reference>
<dbReference type="Proteomes" id="UP000241647">
    <property type="component" value="Unassembled WGS sequence"/>
</dbReference>
<dbReference type="AlphaFoldDB" id="A0A2T2Z4U9"/>
<organism evidence="1 2">
    <name type="scientific">Nocardia nova</name>
    <dbReference type="NCBI Taxonomy" id="37330"/>
    <lineage>
        <taxon>Bacteria</taxon>
        <taxon>Bacillati</taxon>
        <taxon>Actinomycetota</taxon>
        <taxon>Actinomycetes</taxon>
        <taxon>Mycobacteriales</taxon>
        <taxon>Nocardiaceae</taxon>
        <taxon>Nocardia</taxon>
    </lineage>
</organism>
<accession>A0A2T2Z4U9</accession>
<evidence type="ECO:0000313" key="1">
    <source>
        <dbReference type="EMBL" id="PSR62802.1"/>
    </source>
</evidence>
<name>A0A2T2Z4U9_9NOCA</name>
<sequence length="138" mass="15087">MRRTVWAHDGGSGWEVEMALGKDAAAELSQAVSSGQFRLTPEAAREVAGHYEWFAGEMGSRQEELRRLQRLDGFGGFESAQRLQQGFEGKAHQAFDAYRVAEESARRMAAAIYRSAGLMSEADASNAAAIKAANRSME</sequence>
<gene>
    <name evidence="1" type="ORF">C8259_13590</name>
</gene>